<keyword evidence="1" id="KW-0175">Coiled coil</keyword>
<dbReference type="Gene3D" id="6.10.280.50">
    <property type="match status" value="1"/>
</dbReference>
<dbReference type="Pfam" id="PF04325">
    <property type="entry name" value="DUF465"/>
    <property type="match status" value="1"/>
</dbReference>
<accession>A0A3B0SKD1</accession>
<proteinExistence type="predicted"/>
<dbReference type="EMBL" id="UOEF01000450">
    <property type="protein sequence ID" value="VAW05868.1"/>
    <property type="molecule type" value="Genomic_DNA"/>
</dbReference>
<evidence type="ECO:0000256" key="1">
    <source>
        <dbReference type="SAM" id="Coils"/>
    </source>
</evidence>
<evidence type="ECO:0008006" key="3">
    <source>
        <dbReference type="Google" id="ProtNLM"/>
    </source>
</evidence>
<dbReference type="InterPro" id="IPR007420">
    <property type="entry name" value="DUF465"/>
</dbReference>
<protein>
    <recommendedName>
        <fullName evidence="3">DUF465 domain-containing protein</fullName>
    </recommendedName>
</protein>
<evidence type="ECO:0000313" key="2">
    <source>
        <dbReference type="EMBL" id="VAW05868.1"/>
    </source>
</evidence>
<organism evidence="2">
    <name type="scientific">hydrothermal vent metagenome</name>
    <dbReference type="NCBI Taxonomy" id="652676"/>
    <lineage>
        <taxon>unclassified sequences</taxon>
        <taxon>metagenomes</taxon>
        <taxon>ecological metagenomes</taxon>
    </lineage>
</organism>
<name>A0A3B0SKD1_9ZZZZ</name>
<gene>
    <name evidence="2" type="ORF">MNBD_ALPHA04-215</name>
</gene>
<dbReference type="InterPro" id="IPR038444">
    <property type="entry name" value="DUF465_sf"/>
</dbReference>
<sequence>MALDAHVTELSEKHRALELQIETEMARPSVDNLKITRLKREKLQIKDKLERLKAEETRVA</sequence>
<feature type="coiled-coil region" evidence="1">
    <location>
        <begin position="7"/>
        <end position="58"/>
    </location>
</feature>
<reference evidence="2" key="1">
    <citation type="submission" date="2018-06" db="EMBL/GenBank/DDBJ databases">
        <authorList>
            <person name="Zhirakovskaya E."/>
        </authorList>
    </citation>
    <scope>NUCLEOTIDE SEQUENCE</scope>
</reference>
<dbReference type="AlphaFoldDB" id="A0A3B0SKD1"/>